<evidence type="ECO:0000313" key="9">
    <source>
        <dbReference type="EMBL" id="QKC78755.1"/>
    </source>
</evidence>
<evidence type="ECO:0000256" key="7">
    <source>
        <dbReference type="ARBA" id="ARBA00023139"/>
    </source>
</evidence>
<dbReference type="GO" id="GO:0042597">
    <property type="term" value="C:periplasmic space"/>
    <property type="evidence" value="ECO:0007669"/>
    <property type="project" value="UniProtKB-SubCell"/>
</dbReference>
<keyword evidence="5" id="KW-0574">Periplasm</keyword>
<keyword evidence="8" id="KW-0449">Lipoprotein</keyword>
<dbReference type="PANTHER" id="PTHR43649:SF33">
    <property type="entry name" value="POLYGALACTURONAN_RHAMNOGALACTURONAN-BINDING PROTEIN YTCQ"/>
    <property type="match status" value="1"/>
</dbReference>
<sequence>MDLPERLKVVGQPLVRSTNQTKEEIVMFGNLSRRKFLAASAAVTAGSLAAPWIARAAANEITALLITGGPLYPKYWEKIVQDFTAKTGIKVRYDLLEFTPLTAKVVTLSAARSSQYDVYSTHTAQIDSYFNHFAPLNSYFSDSELAEFYPVAVKYLRDPKTGNLAAIPRNMDSRVQYYRSDIYQEKGLKPAETWEQLVDVGLKLTGNGHYGLVVPGQGDPAQRTFSDLLWQAGGDWVDQANKPAFNSEAGIKALTFYRDLIQKHKIVPPDAVGYQWNENSTEFSSGTVYANFDWPGAFATLSNPETSRVVGKWSTAPYIRDKAAISCAISHAMALNGQSGRKDAAVEFIKYTVGPEAQRLQFDQFTNFPSSQAIAKEVISAAKGPQAVWLQQLETTIANGKEWPKLAGFSKVCTLMFSAIEQALTDQVSPADSLNQAATEAEEIMRRAGAYD</sequence>
<dbReference type="CDD" id="cd13585">
    <property type="entry name" value="PBP2_TMBP_like"/>
    <property type="match status" value="1"/>
</dbReference>
<proteinExistence type="inferred from homology"/>
<organism evidence="9 10">
    <name type="scientific">Mesorhizobium erdmanii</name>
    <dbReference type="NCBI Taxonomy" id="1777866"/>
    <lineage>
        <taxon>Bacteria</taxon>
        <taxon>Pseudomonadati</taxon>
        <taxon>Pseudomonadota</taxon>
        <taxon>Alphaproteobacteria</taxon>
        <taxon>Hyphomicrobiales</taxon>
        <taxon>Phyllobacteriaceae</taxon>
        <taxon>Mesorhizobium</taxon>
    </lineage>
</organism>
<dbReference type="Gene3D" id="3.40.190.10">
    <property type="entry name" value="Periplasmic binding protein-like II"/>
    <property type="match status" value="2"/>
</dbReference>
<keyword evidence="3" id="KW-1003">Cell membrane</keyword>
<evidence type="ECO:0000256" key="5">
    <source>
        <dbReference type="ARBA" id="ARBA00022764"/>
    </source>
</evidence>
<dbReference type="AlphaFoldDB" id="A0A6M7UNP9"/>
<gene>
    <name evidence="9" type="ORF">EB233_27320</name>
</gene>
<evidence type="ECO:0000256" key="1">
    <source>
        <dbReference type="ARBA" id="ARBA00004418"/>
    </source>
</evidence>
<keyword evidence="6" id="KW-0472">Membrane</keyword>
<dbReference type="InterPro" id="IPR006059">
    <property type="entry name" value="SBP"/>
</dbReference>
<keyword evidence="7" id="KW-0564">Palmitate</keyword>
<evidence type="ECO:0000256" key="8">
    <source>
        <dbReference type="ARBA" id="ARBA00023288"/>
    </source>
</evidence>
<dbReference type="Pfam" id="PF01547">
    <property type="entry name" value="SBP_bac_1"/>
    <property type="match status" value="1"/>
</dbReference>
<comment type="subcellular location">
    <subcellularLocation>
        <location evidence="1">Periplasm</location>
    </subcellularLocation>
</comment>
<keyword evidence="4" id="KW-0732">Signal</keyword>
<comment type="similarity">
    <text evidence="2">Belongs to the bacterial solute-binding protein 1 family.</text>
</comment>
<keyword evidence="10" id="KW-1185">Reference proteome</keyword>
<evidence type="ECO:0000256" key="4">
    <source>
        <dbReference type="ARBA" id="ARBA00022729"/>
    </source>
</evidence>
<dbReference type="PROSITE" id="PS51318">
    <property type="entry name" value="TAT"/>
    <property type="match status" value="1"/>
</dbReference>
<dbReference type="KEGG" id="merd:EB233_27320"/>
<dbReference type="InterPro" id="IPR050490">
    <property type="entry name" value="Bact_solute-bd_prot1"/>
</dbReference>
<protein>
    <submittedName>
        <fullName evidence="9">Sugar ABC transporter substrate-binding protein</fullName>
    </submittedName>
</protein>
<evidence type="ECO:0000256" key="2">
    <source>
        <dbReference type="ARBA" id="ARBA00008520"/>
    </source>
</evidence>
<evidence type="ECO:0000256" key="6">
    <source>
        <dbReference type="ARBA" id="ARBA00023136"/>
    </source>
</evidence>
<evidence type="ECO:0000313" key="10">
    <source>
        <dbReference type="Proteomes" id="UP000503339"/>
    </source>
</evidence>
<reference evidence="9 10" key="1">
    <citation type="submission" date="2018-10" db="EMBL/GenBank/DDBJ databases">
        <authorList>
            <person name="Perry B.J."/>
            <person name="Sullivan J.T."/>
            <person name="Murphy R.J.T."/>
            <person name="Ramsay J.P."/>
            <person name="Ronson C.W."/>
        </authorList>
    </citation>
    <scope>NUCLEOTIDE SEQUENCE [LARGE SCALE GENOMIC DNA]</scope>
    <source>
        <strain evidence="9 10">NZP2014</strain>
    </source>
</reference>
<dbReference type="SUPFAM" id="SSF53850">
    <property type="entry name" value="Periplasmic binding protein-like II"/>
    <property type="match status" value="1"/>
</dbReference>
<dbReference type="Proteomes" id="UP000503339">
    <property type="component" value="Chromosome"/>
</dbReference>
<name>A0A6M7UNP9_9HYPH</name>
<dbReference type="PANTHER" id="PTHR43649">
    <property type="entry name" value="ARABINOSE-BINDING PROTEIN-RELATED"/>
    <property type="match status" value="1"/>
</dbReference>
<dbReference type="InterPro" id="IPR006311">
    <property type="entry name" value="TAT_signal"/>
</dbReference>
<dbReference type="EMBL" id="CP033361">
    <property type="protein sequence ID" value="QKC78755.1"/>
    <property type="molecule type" value="Genomic_DNA"/>
</dbReference>
<accession>A0A6M7UNP9</accession>
<evidence type="ECO:0000256" key="3">
    <source>
        <dbReference type="ARBA" id="ARBA00022475"/>
    </source>
</evidence>